<reference evidence="1" key="2">
    <citation type="journal article" date="2015" name="Data Brief">
        <title>Shoot transcriptome of the giant reed, Arundo donax.</title>
        <authorList>
            <person name="Barrero R.A."/>
            <person name="Guerrero F.D."/>
            <person name="Moolhuijzen P."/>
            <person name="Goolsby J.A."/>
            <person name="Tidwell J."/>
            <person name="Bellgard S.E."/>
            <person name="Bellgard M.I."/>
        </authorList>
    </citation>
    <scope>NUCLEOTIDE SEQUENCE</scope>
    <source>
        <tissue evidence="1">Shoot tissue taken approximately 20 cm above the soil surface</tissue>
    </source>
</reference>
<name>A0A0A9APL2_ARUDO</name>
<dbReference type="EMBL" id="GBRH01248868">
    <property type="protein sequence ID" value="JAD49027.1"/>
    <property type="molecule type" value="Transcribed_RNA"/>
</dbReference>
<protein>
    <submittedName>
        <fullName evidence="1">Uncharacterized protein</fullName>
    </submittedName>
</protein>
<dbReference type="AlphaFoldDB" id="A0A0A9APL2"/>
<accession>A0A0A9APL2</accession>
<evidence type="ECO:0000313" key="1">
    <source>
        <dbReference type="EMBL" id="JAD49027.1"/>
    </source>
</evidence>
<sequence>MRERMETTTRRKSGVRAI</sequence>
<proteinExistence type="predicted"/>
<reference evidence="1" key="1">
    <citation type="submission" date="2014-09" db="EMBL/GenBank/DDBJ databases">
        <authorList>
            <person name="Magalhaes I.L.F."/>
            <person name="Oliveira U."/>
            <person name="Santos F.R."/>
            <person name="Vidigal T.H.D.A."/>
            <person name="Brescovit A.D."/>
            <person name="Santos A.J."/>
        </authorList>
    </citation>
    <scope>NUCLEOTIDE SEQUENCE</scope>
    <source>
        <tissue evidence="1">Shoot tissue taken approximately 20 cm above the soil surface</tissue>
    </source>
</reference>
<organism evidence="1">
    <name type="scientific">Arundo donax</name>
    <name type="common">Giant reed</name>
    <name type="synonym">Donax arundinaceus</name>
    <dbReference type="NCBI Taxonomy" id="35708"/>
    <lineage>
        <taxon>Eukaryota</taxon>
        <taxon>Viridiplantae</taxon>
        <taxon>Streptophyta</taxon>
        <taxon>Embryophyta</taxon>
        <taxon>Tracheophyta</taxon>
        <taxon>Spermatophyta</taxon>
        <taxon>Magnoliopsida</taxon>
        <taxon>Liliopsida</taxon>
        <taxon>Poales</taxon>
        <taxon>Poaceae</taxon>
        <taxon>PACMAD clade</taxon>
        <taxon>Arundinoideae</taxon>
        <taxon>Arundineae</taxon>
        <taxon>Arundo</taxon>
    </lineage>
</organism>